<feature type="non-terminal residue" evidence="3">
    <location>
        <position position="1"/>
    </location>
</feature>
<gene>
    <name evidence="3" type="ORF">MNBD_ACTINO02-2731</name>
</gene>
<proteinExistence type="predicted"/>
<dbReference type="PANTHER" id="PTHR30002">
    <property type="entry name" value="EPOXYQUEUOSINE REDUCTASE"/>
    <property type="match status" value="1"/>
</dbReference>
<dbReference type="SUPFAM" id="SSF54862">
    <property type="entry name" value="4Fe-4S ferredoxins"/>
    <property type="match status" value="1"/>
</dbReference>
<keyword evidence="1" id="KW-0479">Metal-binding</keyword>
<dbReference type="InterPro" id="IPR017900">
    <property type="entry name" value="4Fe4S_Fe_S_CS"/>
</dbReference>
<dbReference type="InterPro" id="IPR011989">
    <property type="entry name" value="ARM-like"/>
</dbReference>
<reference evidence="3" key="1">
    <citation type="submission" date="2018-06" db="EMBL/GenBank/DDBJ databases">
        <authorList>
            <person name="Zhirakovskaya E."/>
        </authorList>
    </citation>
    <scope>NUCLEOTIDE SEQUENCE</scope>
</reference>
<dbReference type="SUPFAM" id="SSF48371">
    <property type="entry name" value="ARM repeat"/>
    <property type="match status" value="1"/>
</dbReference>
<name>A0A3B0RNY5_9ZZZZ</name>
<evidence type="ECO:0000259" key="2">
    <source>
        <dbReference type="PROSITE" id="PS51379"/>
    </source>
</evidence>
<keyword evidence="1" id="KW-0408">Iron</keyword>
<dbReference type="AlphaFoldDB" id="A0A3B0RNY5"/>
<dbReference type="Pfam" id="PF13646">
    <property type="entry name" value="HEAT_2"/>
    <property type="match status" value="1"/>
</dbReference>
<dbReference type="SMART" id="SM00567">
    <property type="entry name" value="EZ_HEAT"/>
    <property type="match status" value="1"/>
</dbReference>
<dbReference type="Gene3D" id="3.30.70.20">
    <property type="match status" value="1"/>
</dbReference>
<dbReference type="Gene3D" id="1.25.10.10">
    <property type="entry name" value="Leucine-rich Repeat Variant"/>
    <property type="match status" value="1"/>
</dbReference>
<dbReference type="InterPro" id="IPR017896">
    <property type="entry name" value="4Fe4S_Fe-S-bd"/>
</dbReference>
<organism evidence="3">
    <name type="scientific">hydrothermal vent metagenome</name>
    <dbReference type="NCBI Taxonomy" id="652676"/>
    <lineage>
        <taxon>unclassified sequences</taxon>
        <taxon>metagenomes</taxon>
        <taxon>ecological metagenomes</taxon>
    </lineage>
</organism>
<keyword evidence="1" id="KW-0411">Iron-sulfur</keyword>
<dbReference type="GO" id="GO:0008616">
    <property type="term" value="P:tRNA queuosine(34) biosynthetic process"/>
    <property type="evidence" value="ECO:0007669"/>
    <property type="project" value="InterPro"/>
</dbReference>
<accession>A0A3B0RNY5</accession>
<dbReference type="PROSITE" id="PS51379">
    <property type="entry name" value="4FE4S_FER_2"/>
    <property type="match status" value="1"/>
</dbReference>
<dbReference type="EMBL" id="UOEK01000038">
    <property type="protein sequence ID" value="VAV93141.1"/>
    <property type="molecule type" value="Genomic_DNA"/>
</dbReference>
<keyword evidence="1" id="KW-0004">4Fe-4S</keyword>
<sequence>RAGVGWWGKNTMVLTPGYGPWILLGSVVTDAELPLDSPMSRTCGTCTACLPACPTGALVDPGVLDARLCIAYWLQTPGVIPLKIRTAIGDRVYGCDECLDACPPGQMLASRARAERGRVDLVALLTAADRELEGDTEHWYVPKRDMDYVRRNALVAIGNGADRSHVGIVAGWLGNGSSMLRSHAAWALGEIGGDQARDALDAAARSETDDDVAAEITCAFARCGQRPEVR</sequence>
<protein>
    <recommendedName>
        <fullName evidence="2">4Fe-4S ferredoxin-type domain-containing protein</fullName>
    </recommendedName>
</protein>
<dbReference type="InterPro" id="IPR004155">
    <property type="entry name" value="PBS_lyase_HEAT"/>
</dbReference>
<dbReference type="PANTHER" id="PTHR30002:SF4">
    <property type="entry name" value="EPOXYQUEUOSINE REDUCTASE"/>
    <property type="match status" value="1"/>
</dbReference>
<evidence type="ECO:0000256" key="1">
    <source>
        <dbReference type="ARBA" id="ARBA00022485"/>
    </source>
</evidence>
<feature type="domain" description="4Fe-4S ferredoxin-type" evidence="2">
    <location>
        <begin position="31"/>
        <end position="62"/>
    </location>
</feature>
<dbReference type="Pfam" id="PF13484">
    <property type="entry name" value="Fer4_16"/>
    <property type="match status" value="1"/>
</dbReference>
<dbReference type="InterPro" id="IPR004453">
    <property type="entry name" value="QueG"/>
</dbReference>
<dbReference type="GO" id="GO:0052693">
    <property type="term" value="F:epoxyqueuosine reductase activity"/>
    <property type="evidence" value="ECO:0007669"/>
    <property type="project" value="TreeGrafter"/>
</dbReference>
<dbReference type="GO" id="GO:0051539">
    <property type="term" value="F:4 iron, 4 sulfur cluster binding"/>
    <property type="evidence" value="ECO:0007669"/>
    <property type="project" value="UniProtKB-KW"/>
</dbReference>
<dbReference type="InterPro" id="IPR016024">
    <property type="entry name" value="ARM-type_fold"/>
</dbReference>
<dbReference type="PROSITE" id="PS00198">
    <property type="entry name" value="4FE4S_FER_1"/>
    <property type="match status" value="1"/>
</dbReference>
<evidence type="ECO:0000313" key="3">
    <source>
        <dbReference type="EMBL" id="VAV93141.1"/>
    </source>
</evidence>